<gene>
    <name evidence="2" type="ORF">LVY72_08710</name>
</gene>
<feature type="transmembrane region" description="Helical" evidence="1">
    <location>
        <begin position="45"/>
        <end position="64"/>
    </location>
</feature>
<sequence length="125" mass="13101">MTTFPAVVACIILGALVVFQLLLIAGLPLGRLAWGGSHKVLPARLRIGSVVSIVLYGLFGLVLLDRAELIDVLPDGVSLVGAWVLTAYFVIGVVMNAVSRSKPERYTMTPVALLLAGTCLIVASG</sequence>
<comment type="caution">
    <text evidence="2">The sequence shown here is derived from an EMBL/GenBank/DDBJ whole genome shotgun (WGS) entry which is preliminary data.</text>
</comment>
<keyword evidence="1" id="KW-0472">Membrane</keyword>
<organism evidence="2 3">
    <name type="scientific">Arthrobacter hankyongi</name>
    <dbReference type="NCBI Taxonomy" id="2904801"/>
    <lineage>
        <taxon>Bacteria</taxon>
        <taxon>Bacillati</taxon>
        <taxon>Actinomycetota</taxon>
        <taxon>Actinomycetes</taxon>
        <taxon>Micrococcales</taxon>
        <taxon>Micrococcaceae</taxon>
        <taxon>Arthrobacter</taxon>
    </lineage>
</organism>
<protein>
    <recommendedName>
        <fullName evidence="4">Integral membrane protein</fullName>
    </recommendedName>
</protein>
<dbReference type="Proteomes" id="UP001165368">
    <property type="component" value="Unassembled WGS sequence"/>
</dbReference>
<evidence type="ECO:0008006" key="4">
    <source>
        <dbReference type="Google" id="ProtNLM"/>
    </source>
</evidence>
<dbReference type="RefSeq" id="WP_237819781.1">
    <property type="nucleotide sequence ID" value="NZ_JAKLTQ010000004.1"/>
</dbReference>
<evidence type="ECO:0000313" key="3">
    <source>
        <dbReference type="Proteomes" id="UP001165368"/>
    </source>
</evidence>
<reference evidence="2" key="1">
    <citation type="submission" date="2022-01" db="EMBL/GenBank/DDBJ databases">
        <authorList>
            <person name="Jo J.-H."/>
            <person name="Im W.-T."/>
        </authorList>
    </citation>
    <scope>NUCLEOTIDE SEQUENCE</scope>
    <source>
        <strain evidence="2">I2-34</strain>
    </source>
</reference>
<feature type="transmembrane region" description="Helical" evidence="1">
    <location>
        <begin position="6"/>
        <end position="33"/>
    </location>
</feature>
<keyword evidence="1" id="KW-0812">Transmembrane</keyword>
<name>A0ABS9L689_9MICC</name>
<feature type="transmembrane region" description="Helical" evidence="1">
    <location>
        <begin position="76"/>
        <end position="94"/>
    </location>
</feature>
<proteinExistence type="predicted"/>
<evidence type="ECO:0000313" key="2">
    <source>
        <dbReference type="EMBL" id="MCG2621997.1"/>
    </source>
</evidence>
<dbReference type="EMBL" id="JAKLTQ010000004">
    <property type="protein sequence ID" value="MCG2621997.1"/>
    <property type="molecule type" value="Genomic_DNA"/>
</dbReference>
<keyword evidence="1" id="KW-1133">Transmembrane helix</keyword>
<evidence type="ECO:0000256" key="1">
    <source>
        <dbReference type="SAM" id="Phobius"/>
    </source>
</evidence>
<accession>A0ABS9L689</accession>
<keyword evidence="3" id="KW-1185">Reference proteome</keyword>